<sequence length="207" mass="22131">MASLIQITLHTADAVSENFITNQFAVTGDVSSVPDSEALMECFKDFYDYLRLSAFPAEVAKNGHDFKLYIAGGAKPNYPLYESTFDFAVAPTGAGLPSEVAACLSFQGTRTPGSPQARRRGRVYIGPLLATTNTSGRPSSGLITNMIGAAQQLYDDIGTVTSAGSWAVWSPTDGLAVPITNGWVDNAFDTQRSRGLARTSRTLYSTI</sequence>
<protein>
    <submittedName>
        <fullName evidence="1">Uncharacterized protein</fullName>
    </submittedName>
</protein>
<dbReference type="EMBL" id="LN854045">
    <property type="protein sequence ID" value="CRY97358.1"/>
    <property type="molecule type" value="Genomic_DNA"/>
</dbReference>
<accession>A0A0H5Q654</accession>
<evidence type="ECO:0000313" key="1">
    <source>
        <dbReference type="EMBL" id="CRY97358.1"/>
    </source>
</evidence>
<organism evidence="1">
    <name type="scientific">uncultured prokaryote</name>
    <dbReference type="NCBI Taxonomy" id="198431"/>
    <lineage>
        <taxon>unclassified sequences</taxon>
        <taxon>environmental samples</taxon>
    </lineage>
</organism>
<reference evidence="1" key="1">
    <citation type="submission" date="2015-06" db="EMBL/GenBank/DDBJ databases">
        <authorList>
            <person name="Joergensen T."/>
        </authorList>
    </citation>
    <scope>NUCLEOTIDE SEQUENCE</scope>
    <source>
        <strain evidence="1">RGFK1509</strain>
    </source>
</reference>
<reference evidence="1" key="2">
    <citation type="submission" date="2015-07" db="EMBL/GenBank/DDBJ databases">
        <title>Plasmids, circular viruses and viroids from rat gut.</title>
        <authorList>
            <person name="Jorgensen T.J."/>
            <person name="Hansen M.A."/>
            <person name="Xu Z."/>
            <person name="Tabak M.A."/>
            <person name="Sorensen S.J."/>
            <person name="Hansen L.H."/>
        </authorList>
    </citation>
    <scope>NUCLEOTIDE SEQUENCE</scope>
    <source>
        <strain evidence="1">RGFK1509</strain>
    </source>
</reference>
<name>A0A0H5Q654_9ZZZZ</name>
<proteinExistence type="predicted"/>
<dbReference type="AlphaFoldDB" id="A0A0H5Q654"/>